<keyword evidence="2" id="KW-1185">Reference proteome</keyword>
<proteinExistence type="predicted"/>
<evidence type="ECO:0008006" key="3">
    <source>
        <dbReference type="Google" id="ProtNLM"/>
    </source>
</evidence>
<evidence type="ECO:0000313" key="2">
    <source>
        <dbReference type="Proteomes" id="UP000216752"/>
    </source>
</evidence>
<dbReference type="RefSeq" id="WP_169717725.1">
    <property type="nucleotide sequence ID" value="NZ_CP155573.1"/>
</dbReference>
<evidence type="ECO:0000313" key="1">
    <source>
        <dbReference type="EMBL" id="XFO68880.1"/>
    </source>
</evidence>
<accession>A0ABZ3ITG0</accession>
<dbReference type="EMBL" id="CP155573">
    <property type="protein sequence ID" value="XFO68880.1"/>
    <property type="molecule type" value="Genomic_DNA"/>
</dbReference>
<sequence length="56" mass="6545">MLQHKFRGCDDCIESSTCEFSSEFCPKTVLDHNLDSDLAADPVFKKYQELYQRLKN</sequence>
<dbReference type="Proteomes" id="UP000216752">
    <property type="component" value="Chromosome"/>
</dbReference>
<name>A0ABZ3ITG0_9FIRM</name>
<gene>
    <name evidence="1" type="ORF">SPSIL_051080</name>
</gene>
<reference evidence="1" key="1">
    <citation type="submission" date="2024-05" db="EMBL/GenBank/DDBJ databases">
        <title>Isolation and characterization of Sporomusa carbonis sp. nov., a carboxydotrophic hydrogenogen in the genus of Sporomusa isolated from a charcoal burning pile.</title>
        <authorList>
            <person name="Boeer T."/>
            <person name="Rosenbaum F."/>
            <person name="Eysell L."/>
            <person name="Mueller V."/>
            <person name="Daniel R."/>
            <person name="Poehlein A."/>
        </authorList>
    </citation>
    <scope>NUCLEOTIDE SEQUENCE [LARGE SCALE GENOMIC DNA]</scope>
    <source>
        <strain evidence="1">DSM 10669</strain>
    </source>
</reference>
<protein>
    <recommendedName>
        <fullName evidence="3">4Fe-4S ferredoxin-type domain-containing protein</fullName>
    </recommendedName>
</protein>
<organism evidence="1 2">
    <name type="scientific">Sporomusa silvacetica DSM 10669</name>
    <dbReference type="NCBI Taxonomy" id="1123289"/>
    <lineage>
        <taxon>Bacteria</taxon>
        <taxon>Bacillati</taxon>
        <taxon>Bacillota</taxon>
        <taxon>Negativicutes</taxon>
        <taxon>Selenomonadales</taxon>
        <taxon>Sporomusaceae</taxon>
        <taxon>Sporomusa</taxon>
    </lineage>
</organism>